<reference evidence="1 2" key="1">
    <citation type="submission" date="2016-01" db="EMBL/GenBank/DDBJ databases">
        <title>The draft genome sequence of Aquimarina sp. RZW4-3-2.</title>
        <authorList>
            <person name="Wang Y."/>
        </authorList>
    </citation>
    <scope>NUCLEOTIDE SEQUENCE [LARGE SCALE GENOMIC DNA]</scope>
    <source>
        <strain evidence="1 2">RZW4-3-2</strain>
    </source>
</reference>
<dbReference type="OrthoDB" id="1093738at2"/>
<dbReference type="EMBL" id="LQRT01000005">
    <property type="protein sequence ID" value="KZS41426.1"/>
    <property type="molecule type" value="Genomic_DNA"/>
</dbReference>
<dbReference type="AlphaFoldDB" id="A0A162FD04"/>
<dbReference type="STRING" id="1642818.AWE51_22245"/>
<evidence type="ECO:0000313" key="2">
    <source>
        <dbReference type="Proteomes" id="UP000076715"/>
    </source>
</evidence>
<proteinExistence type="predicted"/>
<comment type="caution">
    <text evidence="1">The sequence shown here is derived from an EMBL/GenBank/DDBJ whole genome shotgun (WGS) entry which is preliminary data.</text>
</comment>
<gene>
    <name evidence="1" type="ORF">AWE51_22245</name>
</gene>
<protein>
    <recommendedName>
        <fullName evidence="3">Outer membrane protein beta-barrel domain-containing protein</fullName>
    </recommendedName>
</protein>
<dbReference type="Proteomes" id="UP000076715">
    <property type="component" value="Unassembled WGS sequence"/>
</dbReference>
<evidence type="ECO:0008006" key="3">
    <source>
        <dbReference type="Google" id="ProtNLM"/>
    </source>
</evidence>
<keyword evidence="2" id="KW-1185">Reference proteome</keyword>
<dbReference type="RefSeq" id="WP_066312287.1">
    <property type="nucleotide sequence ID" value="NZ_LQRT01000005.1"/>
</dbReference>
<evidence type="ECO:0000313" key="1">
    <source>
        <dbReference type="EMBL" id="KZS41426.1"/>
    </source>
</evidence>
<name>A0A162FD04_9FLAO</name>
<sequence>MRKIMISTMIIVFMQHINAQDLIVTSQNDSINAKITKIKEGKVNFRYMKNGNLKKTLLPLSEIEVYEKNFYKTSGIPSKAKLESNYKGKRLHVGANAGFAFRTAKISGIQDETLKKHVKKLKSGVNFGLDAHYFLKERLGLGLKFNSFYSTAKENNLVASFPNGDVGRGLENKISINFIGPSLMTRLLSKNKKHTLLLSTAAGYISYKDEQTIGNRLSKTTGNTIGVSVDLGYDIGLTDYMALEFLTSWTTGALDELEVEENGVVTTIDLVDTTGDREGLSRINISAGLRFYL</sequence>
<dbReference type="Gene3D" id="2.40.160.20">
    <property type="match status" value="1"/>
</dbReference>
<accession>A0A162FD04</accession>
<organism evidence="1 2">
    <name type="scientific">Aquimarina aggregata</name>
    <dbReference type="NCBI Taxonomy" id="1642818"/>
    <lineage>
        <taxon>Bacteria</taxon>
        <taxon>Pseudomonadati</taxon>
        <taxon>Bacteroidota</taxon>
        <taxon>Flavobacteriia</taxon>
        <taxon>Flavobacteriales</taxon>
        <taxon>Flavobacteriaceae</taxon>
        <taxon>Aquimarina</taxon>
    </lineage>
</organism>